<name>A0A9P8M2J6_9HYPO</name>
<sequence length="301" mass="33667">MSLQTSIPNTLQMDNSAGVRDADPLVRARAEGEYHLEYHDEEVARLAAQHEVFLDAMGKLVFAPVDLGRNGLRILDSGTADGRWLVDLRAYLRCKDNVLIGTDSVERMFPPTPPEGISLQVQRVDKPWPQGWLGSFDYVHQRLVLPGCEYCPAATAVKNLCDLVKPGGWVEILEQDHNPPSPGAFERAESMIREIFTVNGFGYDYPLRIKKWLEDAGMQDVRQEVIDVPVGALNPNPEMAQKSTWQISSALAGFLPMARGYVALPLSMPRDQLESLPEHTAEEMKRVGGIQRIYIVYGRKP</sequence>
<dbReference type="PANTHER" id="PTHR43591">
    <property type="entry name" value="METHYLTRANSFERASE"/>
    <property type="match status" value="1"/>
</dbReference>
<dbReference type="Proteomes" id="UP000764110">
    <property type="component" value="Unassembled WGS sequence"/>
</dbReference>
<evidence type="ECO:0000313" key="3">
    <source>
        <dbReference type="Proteomes" id="UP000764110"/>
    </source>
</evidence>
<dbReference type="Gene3D" id="3.40.50.150">
    <property type="entry name" value="Vaccinia Virus protein VP39"/>
    <property type="match status" value="1"/>
</dbReference>
<comment type="similarity">
    <text evidence="1">Belongs to the methyltransferase superfamily. LaeA methyltransferase family.</text>
</comment>
<evidence type="ECO:0000313" key="2">
    <source>
        <dbReference type="EMBL" id="KAH0592845.1"/>
    </source>
</evidence>
<dbReference type="GO" id="GO:0008168">
    <property type="term" value="F:methyltransferase activity"/>
    <property type="evidence" value="ECO:0007669"/>
    <property type="project" value="TreeGrafter"/>
</dbReference>
<dbReference type="AlphaFoldDB" id="A0A9P8M2J6"/>
<reference evidence="2 3" key="1">
    <citation type="submission" date="2020-07" db="EMBL/GenBank/DDBJ databases">
        <title>Metarhizium humberi genome.</title>
        <authorList>
            <person name="Lysoe E."/>
        </authorList>
    </citation>
    <scope>NUCLEOTIDE SEQUENCE [LARGE SCALE GENOMIC DNA]</scope>
    <source>
        <strain evidence="2 3">ESALQ1638</strain>
    </source>
</reference>
<dbReference type="SUPFAM" id="SSF53335">
    <property type="entry name" value="S-adenosyl-L-methionine-dependent methyltransferases"/>
    <property type="match status" value="1"/>
</dbReference>
<gene>
    <name evidence="2" type="ORF">MHUMG1_09490</name>
</gene>
<dbReference type="Pfam" id="PF13489">
    <property type="entry name" value="Methyltransf_23"/>
    <property type="match status" value="1"/>
</dbReference>
<protein>
    <recommendedName>
        <fullName evidence="4">Methyltransferase SirN-like protein</fullName>
    </recommendedName>
</protein>
<dbReference type="PANTHER" id="PTHR43591:SF105">
    <property type="entry name" value="METHYLTRANSFERASE DOMAIN-CONTAINING PROTEIN-RELATED"/>
    <property type="match status" value="1"/>
</dbReference>
<proteinExistence type="inferred from homology"/>
<comment type="caution">
    <text evidence="2">The sequence shown here is derived from an EMBL/GenBank/DDBJ whole genome shotgun (WGS) entry which is preliminary data.</text>
</comment>
<evidence type="ECO:0008006" key="4">
    <source>
        <dbReference type="Google" id="ProtNLM"/>
    </source>
</evidence>
<keyword evidence="3" id="KW-1185">Reference proteome</keyword>
<dbReference type="EMBL" id="JACEFI010000026">
    <property type="protein sequence ID" value="KAH0592845.1"/>
    <property type="molecule type" value="Genomic_DNA"/>
</dbReference>
<accession>A0A9P8M2J6</accession>
<organism evidence="2 3">
    <name type="scientific">Metarhizium humberi</name>
    <dbReference type="NCBI Taxonomy" id="2596975"/>
    <lineage>
        <taxon>Eukaryota</taxon>
        <taxon>Fungi</taxon>
        <taxon>Dikarya</taxon>
        <taxon>Ascomycota</taxon>
        <taxon>Pezizomycotina</taxon>
        <taxon>Sordariomycetes</taxon>
        <taxon>Hypocreomycetidae</taxon>
        <taxon>Hypocreales</taxon>
        <taxon>Clavicipitaceae</taxon>
        <taxon>Metarhizium</taxon>
    </lineage>
</organism>
<evidence type="ECO:0000256" key="1">
    <source>
        <dbReference type="ARBA" id="ARBA00038158"/>
    </source>
</evidence>
<dbReference type="InterPro" id="IPR029063">
    <property type="entry name" value="SAM-dependent_MTases_sf"/>
</dbReference>